<dbReference type="AlphaFoldDB" id="A0A3P7L2B8"/>
<dbReference type="GO" id="GO:0010032">
    <property type="term" value="P:meiotic chromosome condensation"/>
    <property type="evidence" value="ECO:0007669"/>
    <property type="project" value="TreeGrafter"/>
</dbReference>
<sequence length="186" mass="21477">MLPKFSCLVRLSLPTFRTERQWRDLAYCLSVMSYNERMVRTLQENLPIFAQQLSIIDVYGAFTEIISSARKSAKPDFLPQLDDFEAKINEFHQKGVADEEAVRRAEIMAKQAAKQGRRKTSNATDGRKSTRRRHHGRRTSEEQEDTASSKRPSDDEDDAAERPALRSTRARTRQHVTREVFSSDED</sequence>
<accession>A0A3P7L2B8</accession>
<feature type="region of interest" description="Disordered" evidence="1">
    <location>
        <begin position="110"/>
        <end position="186"/>
    </location>
</feature>
<dbReference type="Proteomes" id="UP000281553">
    <property type="component" value="Unassembled WGS sequence"/>
</dbReference>
<evidence type="ECO:0000313" key="3">
    <source>
        <dbReference type="Proteomes" id="UP000281553"/>
    </source>
</evidence>
<organism evidence="2 3">
    <name type="scientific">Dibothriocephalus latus</name>
    <name type="common">Fish tapeworm</name>
    <name type="synonym">Diphyllobothrium latum</name>
    <dbReference type="NCBI Taxonomy" id="60516"/>
    <lineage>
        <taxon>Eukaryota</taxon>
        <taxon>Metazoa</taxon>
        <taxon>Spiralia</taxon>
        <taxon>Lophotrochozoa</taxon>
        <taxon>Platyhelminthes</taxon>
        <taxon>Cestoda</taxon>
        <taxon>Eucestoda</taxon>
        <taxon>Diphyllobothriidea</taxon>
        <taxon>Diphyllobothriidae</taxon>
        <taxon>Dibothriocephalus</taxon>
    </lineage>
</organism>
<dbReference type="PANTHER" id="PTHR14222">
    <property type="entry name" value="CONDENSIN"/>
    <property type="match status" value="1"/>
</dbReference>
<dbReference type="OrthoDB" id="436262at2759"/>
<dbReference type="GO" id="GO:0000796">
    <property type="term" value="C:condensin complex"/>
    <property type="evidence" value="ECO:0007669"/>
    <property type="project" value="TreeGrafter"/>
</dbReference>
<reference evidence="2 3" key="1">
    <citation type="submission" date="2018-11" db="EMBL/GenBank/DDBJ databases">
        <authorList>
            <consortium name="Pathogen Informatics"/>
        </authorList>
    </citation>
    <scope>NUCLEOTIDE SEQUENCE [LARGE SCALE GENOMIC DNA]</scope>
</reference>
<dbReference type="InterPro" id="IPR026971">
    <property type="entry name" value="CND1/NCAPD3"/>
</dbReference>
<dbReference type="PANTHER" id="PTHR14222:SF2">
    <property type="entry name" value="CONDENSIN COMPLEX SUBUNIT 1"/>
    <property type="match status" value="1"/>
</dbReference>
<dbReference type="GO" id="GO:0000779">
    <property type="term" value="C:condensed chromosome, centromeric region"/>
    <property type="evidence" value="ECO:0007669"/>
    <property type="project" value="TreeGrafter"/>
</dbReference>
<dbReference type="GO" id="GO:0042393">
    <property type="term" value="F:histone binding"/>
    <property type="evidence" value="ECO:0007669"/>
    <property type="project" value="TreeGrafter"/>
</dbReference>
<dbReference type="GO" id="GO:0007076">
    <property type="term" value="P:mitotic chromosome condensation"/>
    <property type="evidence" value="ECO:0007669"/>
    <property type="project" value="InterPro"/>
</dbReference>
<name>A0A3P7L2B8_DIBLA</name>
<evidence type="ECO:0008006" key="4">
    <source>
        <dbReference type="Google" id="ProtNLM"/>
    </source>
</evidence>
<dbReference type="EMBL" id="UYRU01050291">
    <property type="protein sequence ID" value="VDN10924.1"/>
    <property type="molecule type" value="Genomic_DNA"/>
</dbReference>
<evidence type="ECO:0000313" key="2">
    <source>
        <dbReference type="EMBL" id="VDN10924.1"/>
    </source>
</evidence>
<gene>
    <name evidence="2" type="ORF">DILT_LOCUS6755</name>
</gene>
<proteinExistence type="predicted"/>
<evidence type="ECO:0000256" key="1">
    <source>
        <dbReference type="SAM" id="MobiDB-lite"/>
    </source>
</evidence>
<protein>
    <recommendedName>
        <fullName evidence="4">Condensin complex subunit 1 C-terminal domain-containing protein</fullName>
    </recommendedName>
</protein>
<keyword evidence="3" id="KW-1185">Reference proteome</keyword>